<feature type="compositionally biased region" description="Low complexity" evidence="1">
    <location>
        <begin position="1204"/>
        <end position="1226"/>
    </location>
</feature>
<evidence type="ECO:0000259" key="4">
    <source>
        <dbReference type="Pfam" id="PF17921"/>
    </source>
</evidence>
<dbReference type="InterPro" id="IPR012337">
    <property type="entry name" value="RNaseH-like_sf"/>
</dbReference>
<feature type="domain" description="Tf2-1-like SH3-like" evidence="5">
    <location>
        <begin position="477"/>
        <end position="520"/>
    </location>
</feature>
<dbReference type="EMBL" id="BKCJ010089735">
    <property type="protein sequence ID" value="GEX10508.1"/>
    <property type="molecule type" value="Genomic_DNA"/>
</dbReference>
<dbReference type="Gene3D" id="3.30.70.270">
    <property type="match status" value="2"/>
</dbReference>
<comment type="caution">
    <text evidence="6">The sequence shown here is derived from an EMBL/GenBank/DDBJ whole genome shotgun (WGS) entry which is preliminary data.</text>
</comment>
<evidence type="ECO:0000256" key="1">
    <source>
        <dbReference type="SAM" id="MobiDB-lite"/>
    </source>
</evidence>
<evidence type="ECO:0000259" key="2">
    <source>
        <dbReference type="Pfam" id="PF00078"/>
    </source>
</evidence>
<dbReference type="FunFam" id="3.30.70.270:FF:000020">
    <property type="entry name" value="Transposon Tf2-6 polyprotein-like Protein"/>
    <property type="match status" value="1"/>
</dbReference>
<dbReference type="InterPro" id="IPR000477">
    <property type="entry name" value="RT_dom"/>
</dbReference>
<dbReference type="InterPro" id="IPR056924">
    <property type="entry name" value="SH3_Tf2-1"/>
</dbReference>
<keyword evidence="6" id="KW-0695">RNA-directed DNA polymerase</keyword>
<gene>
    <name evidence="6" type="ORF">Tci_282483</name>
</gene>
<keyword evidence="6" id="KW-0808">Transferase</keyword>
<dbReference type="GO" id="GO:0003964">
    <property type="term" value="F:RNA-directed DNA polymerase activity"/>
    <property type="evidence" value="ECO:0007669"/>
    <property type="project" value="UniProtKB-KW"/>
</dbReference>
<feature type="region of interest" description="Disordered" evidence="1">
    <location>
        <begin position="1191"/>
        <end position="1229"/>
    </location>
</feature>
<dbReference type="Pfam" id="PF17921">
    <property type="entry name" value="Integrase_H2C2"/>
    <property type="match status" value="1"/>
</dbReference>
<dbReference type="Pfam" id="PF24626">
    <property type="entry name" value="SH3_Tf2-1"/>
    <property type="match status" value="1"/>
</dbReference>
<evidence type="ECO:0000259" key="5">
    <source>
        <dbReference type="Pfam" id="PF24626"/>
    </source>
</evidence>
<reference evidence="6" key="1">
    <citation type="journal article" date="2019" name="Sci. Rep.">
        <title>Draft genome of Tanacetum cinerariifolium, the natural source of mosquito coil.</title>
        <authorList>
            <person name="Yamashiro T."/>
            <person name="Shiraishi A."/>
            <person name="Satake H."/>
            <person name="Nakayama K."/>
        </authorList>
    </citation>
    <scope>NUCLEOTIDE SEQUENCE</scope>
</reference>
<dbReference type="InterPro" id="IPR043128">
    <property type="entry name" value="Rev_trsase/Diguanyl_cyclase"/>
</dbReference>
<protein>
    <submittedName>
        <fullName evidence="6">Reverse transcriptase domain-containing protein</fullName>
    </submittedName>
</protein>
<evidence type="ECO:0000259" key="3">
    <source>
        <dbReference type="Pfam" id="PF03732"/>
    </source>
</evidence>
<proteinExistence type="predicted"/>
<organism evidence="6">
    <name type="scientific">Tanacetum cinerariifolium</name>
    <name type="common">Dalmatian daisy</name>
    <name type="synonym">Chrysanthemum cinerariifolium</name>
    <dbReference type="NCBI Taxonomy" id="118510"/>
    <lineage>
        <taxon>Eukaryota</taxon>
        <taxon>Viridiplantae</taxon>
        <taxon>Streptophyta</taxon>
        <taxon>Embryophyta</taxon>
        <taxon>Tracheophyta</taxon>
        <taxon>Spermatophyta</taxon>
        <taxon>Magnoliopsida</taxon>
        <taxon>eudicotyledons</taxon>
        <taxon>Gunneridae</taxon>
        <taxon>Pentapetalae</taxon>
        <taxon>asterids</taxon>
        <taxon>campanulids</taxon>
        <taxon>Asterales</taxon>
        <taxon>Asteraceae</taxon>
        <taxon>Asteroideae</taxon>
        <taxon>Anthemideae</taxon>
        <taxon>Anthemidinae</taxon>
        <taxon>Tanacetum</taxon>
    </lineage>
</organism>
<dbReference type="PANTHER" id="PTHR35046:SF26">
    <property type="entry name" value="RNA-DIRECTED DNA POLYMERASE"/>
    <property type="match status" value="1"/>
</dbReference>
<dbReference type="SUPFAM" id="SSF56672">
    <property type="entry name" value="DNA/RNA polymerases"/>
    <property type="match status" value="3"/>
</dbReference>
<keyword evidence="6" id="KW-0548">Nucleotidyltransferase</keyword>
<dbReference type="Pfam" id="PF03732">
    <property type="entry name" value="Retrotrans_gag"/>
    <property type="match status" value="1"/>
</dbReference>
<dbReference type="Gene3D" id="1.10.340.70">
    <property type="match status" value="1"/>
</dbReference>
<dbReference type="InterPro" id="IPR041588">
    <property type="entry name" value="Integrase_H2C2"/>
</dbReference>
<dbReference type="SUPFAM" id="SSF53098">
    <property type="entry name" value="Ribonuclease H-like"/>
    <property type="match status" value="1"/>
</dbReference>
<name>A0A699H1S4_TANCI</name>
<sequence>MEVGHHQNFKCNKDPAHRRACSVFDNQNYNADLYSDADAVRERINMTKPAPPARDLRDVETIEWLQQQIQELEIQQLRPNTSTEEGKTEFTKVINEFDKLHKRCDVVKEEDQVVAWFLGVLKPEIADIVPLVVLPYLPEPLLLQHLQPPPPQPRLQRVLNVAISKSVDDNLWLHNNIFKTKCTSKGKICDMIIDGGSYENVASTYMVEKMGMKTEEHPEPYQLTFKKTGTLLKSINVILCRFLLDGVNITLVPFDSREIQAEGSNLFMKKTSFEGLMKTSPEIDLRSGYHQIQMRPGDEWKIAFKTRDRLVTASGIKMNPAKVEAIISWPTPSIIHDICSFHELATFYWCFIHNFSSIIAPLTECMKGDRFTWTSEAAKAFDILKAKVTEARVLALTNFDEVFQALKFINGQHKLKPLHAKWWNLFRLFHSLFDIRLLERRRSCHITKTHSSNAEIVKLHGVPKLLLLIKMSSLHFGQLKPRGDGPFCVLKKINDNACKFELPIHYNVSATFNVADLSPYKGDSDDQLDSGSRLFQVGDNDVYAVNERINVIMETRGRKKSIVEPAPPARDPRDVETIERLQQRIQELELQQLRPDSPSEKAKTDPDIKIPEFTGKVHSDDFIDWLSTVERVFDVWDIHNKLKVKHVAIKFRQHVLLWWDHVNKRRQIKGKSKVETWEKMKKLKQAKFLRENHRQKAFLDYHNLSQQNMNVEEVINEFDKLRMRCYVVEEEDQVVVQFLGVFKPQIVDIIKAKNKGSTGCFTPPTKTASPIAPKIAPKATTPNLGCRSYKDEVWCEVIPMDAAHILLGRSTIPNRPAYQMNPKEFVELQRKVTELLDKGLIRESMSSCAVPALLLQGSTIFSIIDLRSGYHQIQMRPEDESKTAFKTRDRVYEWMVMPFGLSNAPSSGIKINPAKVEAIISWPTPSTIHDIRSFHGEAAKAFDILKAKVTEARVLALTNFDEVFQFSKLDGYLFKRARLCTPLCSLREAIILDGHAGLPRTQWAKDSVMVAVDRFLKMPHFVPCSKTFDASQVARLYFAEIVKLHGVNKTLTSNQDVKFVIMKTRGRKKSIAEPAPPARDSHDVETIGRLQQRIPELELQQLRPDSPAEEGKLSPTSRTMSQWTSILLANKTLGKVHPDDFIDWLSTVKWVFDVRDIPNKLKNMTVEKVINEFDKLRMRCLKVEKHIKAKNKGSTSHFTRPTRTASAITSKTAPKATTPTTSVAGTTRERVDNTPRSYKCGGLRHSARDCPNLKTLAFVPDDIGPIYDTDAEPELDEPDDELVYPNHGKALVIQRVLNVAISKSVDDNSWLCNNIFRTKCTSKGKIYDMIIDGAVARMKSGYHQLPRDEWKTAFKTRDGLYEWMVIPFGLSNAPSTFMRLMNETSEAAKAFTILKAKVTETPVLALPKFDEVFQVADALSCRYSLTTTMHIRVQGFDSFHWLYCDDSNFREIWSKCDKGPFQQFSKLDGYLFKGAQLYIPLCSLREAIIIEGPVGGLAGHFGHDKTLALLHEQFYWPKMERDVNKLFERCRTCHIAKTHSSNAGLYTLLSIPVALWEDVSLDFVLGLPRTQQAKDSVMVVVDRLSKMAHFVPYLVPVPEVGQFNEEEADQSEQIKELHRSVQEQ</sequence>
<feature type="domain" description="Reverse transcriptase" evidence="2">
    <location>
        <begin position="854"/>
        <end position="906"/>
    </location>
</feature>
<accession>A0A699H1S4</accession>
<dbReference type="InterPro" id="IPR005162">
    <property type="entry name" value="Retrotrans_gag_dom"/>
</dbReference>
<dbReference type="PANTHER" id="PTHR35046">
    <property type="entry name" value="ZINC KNUCKLE (CCHC-TYPE) FAMILY PROTEIN"/>
    <property type="match status" value="1"/>
</dbReference>
<feature type="domain" description="Retrotransposon gag" evidence="3">
    <location>
        <begin position="647"/>
        <end position="739"/>
    </location>
</feature>
<feature type="compositionally biased region" description="Polar residues" evidence="1">
    <location>
        <begin position="1192"/>
        <end position="1203"/>
    </location>
</feature>
<dbReference type="Pfam" id="PF00078">
    <property type="entry name" value="RVT_1"/>
    <property type="match status" value="1"/>
</dbReference>
<feature type="non-terminal residue" evidence="6">
    <location>
        <position position="1624"/>
    </location>
</feature>
<dbReference type="InterPro" id="IPR043502">
    <property type="entry name" value="DNA/RNA_pol_sf"/>
</dbReference>
<evidence type="ECO:0000313" key="6">
    <source>
        <dbReference type="EMBL" id="GEX10508.1"/>
    </source>
</evidence>
<dbReference type="Gene3D" id="3.10.10.10">
    <property type="entry name" value="HIV Type 1 Reverse Transcriptase, subunit A, domain 1"/>
    <property type="match status" value="2"/>
</dbReference>
<feature type="domain" description="Integrase zinc-binding" evidence="4">
    <location>
        <begin position="1495"/>
        <end position="1538"/>
    </location>
</feature>